<dbReference type="PhylomeDB" id="A0A0G4HG42"/>
<sequence>MRAFRAKRQRMAEREAGERFDKALSLVLRVQKAAAARKLVSQEENSMKRHVEATVEEIRQGLFKESDEKEFCRWKDCFVFVLNSAMEASEARAKGKKLLTLRIVHTWKLKNGERVAKSRLVVRGFEDKKKFVETYSGTADSGLVRASSVWVLTRGLKAAKSDVSTAFLQCRYEDEGIWLSLPSDLPFHIIPELRAGLVVKIQRAAYGLKDAPRRYTKFFKEVVTAKEGWAEIAESILVKRDRKGDACGLLLMHVDDLFLFALDACGEVRKL</sequence>
<reference evidence="2" key="1">
    <citation type="submission" date="2014-11" db="EMBL/GenBank/DDBJ databases">
        <authorList>
            <person name="Otto D Thomas"/>
            <person name="Naeem Raeece"/>
        </authorList>
    </citation>
    <scope>NUCLEOTIDE SEQUENCE</scope>
</reference>
<accession>A0A0G4HG42</accession>
<evidence type="ECO:0000259" key="1">
    <source>
        <dbReference type="Pfam" id="PF07727"/>
    </source>
</evidence>
<evidence type="ECO:0000313" key="2">
    <source>
        <dbReference type="EMBL" id="CEM42859.1"/>
    </source>
</evidence>
<feature type="domain" description="Reverse transcriptase Ty1/copia-type" evidence="1">
    <location>
        <begin position="94"/>
        <end position="263"/>
    </location>
</feature>
<dbReference type="Pfam" id="PF07727">
    <property type="entry name" value="RVT_2"/>
    <property type="match status" value="1"/>
</dbReference>
<protein>
    <recommendedName>
        <fullName evidence="1">Reverse transcriptase Ty1/copia-type domain-containing protein</fullName>
    </recommendedName>
</protein>
<dbReference type="InterPro" id="IPR013103">
    <property type="entry name" value="RVT_2"/>
</dbReference>
<dbReference type="EMBL" id="CDMZ01002546">
    <property type="protein sequence ID" value="CEM42859.1"/>
    <property type="molecule type" value="Genomic_DNA"/>
</dbReference>
<organism evidence="2">
    <name type="scientific">Chromera velia CCMP2878</name>
    <dbReference type="NCBI Taxonomy" id="1169474"/>
    <lineage>
        <taxon>Eukaryota</taxon>
        <taxon>Sar</taxon>
        <taxon>Alveolata</taxon>
        <taxon>Colpodellida</taxon>
        <taxon>Chromeraceae</taxon>
        <taxon>Chromera</taxon>
    </lineage>
</organism>
<dbReference type="VEuPathDB" id="CryptoDB:Cvel_27092"/>
<dbReference type="AlphaFoldDB" id="A0A0G4HG42"/>
<gene>
    <name evidence="2" type="ORF">Cvel_27092</name>
</gene>
<proteinExistence type="predicted"/>
<name>A0A0G4HG42_9ALVE</name>